<dbReference type="InterPro" id="IPR055362">
    <property type="entry name" value="PTHB1_pf_dom"/>
</dbReference>
<feature type="domain" description="PTHB1 platform" evidence="3">
    <location>
        <begin position="524"/>
        <end position="622"/>
    </location>
</feature>
<dbReference type="GO" id="GO:0016020">
    <property type="term" value="C:membrane"/>
    <property type="evidence" value="ECO:0007669"/>
    <property type="project" value="TreeGrafter"/>
</dbReference>
<gene>
    <name evidence="6" type="ORF">LPLAT_LOCUS10506</name>
</gene>
<evidence type="ECO:0008006" key="8">
    <source>
        <dbReference type="Google" id="ProtNLM"/>
    </source>
</evidence>
<dbReference type="SUPFAM" id="SSF50969">
    <property type="entry name" value="YVTN repeat-like/Quinoprotein amine dehydrogenase"/>
    <property type="match status" value="1"/>
</dbReference>
<reference evidence="6" key="1">
    <citation type="submission" date="2024-04" db="EMBL/GenBank/DDBJ databases">
        <authorList>
            <consortium name="Molecular Ecology Group"/>
        </authorList>
    </citation>
    <scope>NUCLEOTIDE SEQUENCE</scope>
</reference>
<dbReference type="GO" id="GO:0060271">
    <property type="term" value="P:cilium assembly"/>
    <property type="evidence" value="ECO:0007669"/>
    <property type="project" value="TreeGrafter"/>
</dbReference>
<proteinExistence type="predicted"/>
<feature type="domain" description="PTHB1 GAE" evidence="2">
    <location>
        <begin position="438"/>
        <end position="520"/>
    </location>
</feature>
<dbReference type="InterPro" id="IPR026511">
    <property type="entry name" value="PTHB1"/>
</dbReference>
<dbReference type="Pfam" id="PF23337">
    <property type="entry name" value="PTHB1_pf"/>
    <property type="match status" value="1"/>
</dbReference>
<protein>
    <recommendedName>
        <fullName evidence="8">Protein PTHB1</fullName>
    </recommendedName>
</protein>
<keyword evidence="7" id="KW-1185">Reference proteome</keyword>
<evidence type="ECO:0000259" key="2">
    <source>
        <dbReference type="Pfam" id="PF14728"/>
    </source>
</evidence>
<dbReference type="Proteomes" id="UP001497644">
    <property type="component" value="Chromosome 5"/>
</dbReference>
<feature type="domain" description="PTHB1 C-terminal helix bundle" evidence="5">
    <location>
        <begin position="734"/>
        <end position="811"/>
    </location>
</feature>
<dbReference type="GO" id="GO:0034464">
    <property type="term" value="C:BBSome"/>
    <property type="evidence" value="ECO:0007669"/>
    <property type="project" value="InterPro"/>
</dbReference>
<evidence type="ECO:0000259" key="3">
    <source>
        <dbReference type="Pfam" id="PF23337"/>
    </source>
</evidence>
<dbReference type="InterPro" id="IPR055364">
    <property type="entry name" value="PTHB1_CtH_dom"/>
</dbReference>
<dbReference type="Pfam" id="PF23339">
    <property type="entry name" value="PTHB1_CtH"/>
    <property type="match status" value="1"/>
</dbReference>
<sequence length="834" mass="93734">MSLFKTKEWWRTQCGVNESFDRRSLLVAPLFGVDRKDIVIVGSHSGCLRIYSPLSQWIDETKLPSGYKSTDLIIETQIGDCIVDMKTGKFVSGSQDTRLAILTSTKLIIYSIVLNQGSVEYGDRCDLEAVYEHLLSRFPASLTTGPFGGVRGRDFLCVQCLDSTLLFYEQETPTFSLVLGNRLLPEPIVYVSRNDVFVTSSSSWSLECYRYKSMAEFGSKDHSEGPKNLEPDWSYNIGEAVLDIDAVTLSSFEVGILVLGEKNLYCLKDNCVSLNYAKRLEYKALCFQAYVIEPDGKLMVLVIADTSTLMIYEGTTLKWSAQLPLTPVAVTRAHFQHLDGVIVVLSEEGQLEACYLGSEPSLFIAPPLHRRGYDYVAAEDELTELRKLAKRNKTSGNQLTDVTMDAELIISVTVSLDLEPCSRGNRDDSKDDTDSRNLMCRITVELSTYTTLRDVQVCVDVSKPFVAEKDCHVISNLCDRHVLRTMIYATADLPALSSDVRITASYETADRGSLRVLQKTAQLPLKMMLRACPPENTSTFTATIKCSEPLVAFNQLFPELTGDAQRQNWNMLGLQHVQTNSVVTIISGSTSNRYRVQSNDGLSMTLVIQQLLNRLKDKATGNFTTTIAQNHIQLVQSQMEAHFRSRQEADRIANEIGLLSTQLRNIERRLLRAMRERNTRSLAATGLPFLLESTYRAIFALLDDLAIARAERERTGHGLRCAMRLLLLLLRLNVNDDKYTMLEAAIGFEPQLRDELDWEEIADASLSAFLRSTSRKSTSHLDAMPTTLSKMTSVKEFAKLKKRLIHAIERLDSYRETTNIPENEQLETGDRAFS</sequence>
<evidence type="ECO:0000259" key="4">
    <source>
        <dbReference type="Pfam" id="PF23338"/>
    </source>
</evidence>
<dbReference type="PANTHER" id="PTHR20991:SF0">
    <property type="entry name" value="PROTEIN PTHB1"/>
    <property type="match status" value="1"/>
</dbReference>
<evidence type="ECO:0000313" key="7">
    <source>
        <dbReference type="Proteomes" id="UP001497644"/>
    </source>
</evidence>
<evidence type="ECO:0000313" key="6">
    <source>
        <dbReference type="EMBL" id="CAL1685012.1"/>
    </source>
</evidence>
<evidence type="ECO:0000259" key="1">
    <source>
        <dbReference type="Pfam" id="PF14727"/>
    </source>
</evidence>
<dbReference type="Pfam" id="PF23338">
    <property type="entry name" value="PTHB1_hp"/>
    <property type="match status" value="1"/>
</dbReference>
<name>A0AAV2NYF6_9HYME</name>
<dbReference type="EMBL" id="OZ034828">
    <property type="protein sequence ID" value="CAL1685012.1"/>
    <property type="molecule type" value="Genomic_DNA"/>
</dbReference>
<dbReference type="InterPro" id="IPR028074">
    <property type="entry name" value="PHTB1_GAE_dom"/>
</dbReference>
<feature type="domain" description="PTHB1 hairpin" evidence="4">
    <location>
        <begin position="631"/>
        <end position="733"/>
    </location>
</feature>
<dbReference type="AlphaFoldDB" id="A0AAV2NYF6"/>
<dbReference type="Pfam" id="PF14728">
    <property type="entry name" value="PTHB1_GAE"/>
    <property type="match status" value="1"/>
</dbReference>
<dbReference type="Pfam" id="PF14727">
    <property type="entry name" value="PHTB1_N"/>
    <property type="match status" value="1"/>
</dbReference>
<feature type="domain" description="PTHB1 N-terminal" evidence="1">
    <location>
        <begin position="1"/>
        <end position="360"/>
    </location>
</feature>
<dbReference type="InterPro" id="IPR055363">
    <property type="entry name" value="PTHB1_hp_dom"/>
</dbReference>
<dbReference type="InterPro" id="IPR011044">
    <property type="entry name" value="Quino_amine_DH_bsu"/>
</dbReference>
<evidence type="ECO:0000259" key="5">
    <source>
        <dbReference type="Pfam" id="PF23339"/>
    </source>
</evidence>
<accession>A0AAV2NYF6</accession>
<dbReference type="InterPro" id="IPR028073">
    <property type="entry name" value="PHTB1_N_dom"/>
</dbReference>
<dbReference type="PANTHER" id="PTHR20991">
    <property type="entry name" value="PARATHYROID HORMONE-RESPONSIVE B1 GENE"/>
    <property type="match status" value="1"/>
</dbReference>
<organism evidence="6 7">
    <name type="scientific">Lasius platythorax</name>
    <dbReference type="NCBI Taxonomy" id="488582"/>
    <lineage>
        <taxon>Eukaryota</taxon>
        <taxon>Metazoa</taxon>
        <taxon>Ecdysozoa</taxon>
        <taxon>Arthropoda</taxon>
        <taxon>Hexapoda</taxon>
        <taxon>Insecta</taxon>
        <taxon>Pterygota</taxon>
        <taxon>Neoptera</taxon>
        <taxon>Endopterygota</taxon>
        <taxon>Hymenoptera</taxon>
        <taxon>Apocrita</taxon>
        <taxon>Aculeata</taxon>
        <taxon>Formicoidea</taxon>
        <taxon>Formicidae</taxon>
        <taxon>Formicinae</taxon>
        <taxon>Lasius</taxon>
        <taxon>Lasius</taxon>
    </lineage>
</organism>